<evidence type="ECO:0000256" key="1">
    <source>
        <dbReference type="ARBA" id="ARBA00007050"/>
    </source>
</evidence>
<keyword evidence="9" id="KW-0472">Membrane</keyword>
<dbReference type="AlphaFoldDB" id="Q98S64"/>
<dbReference type="RefSeq" id="XP_001713409.1">
    <property type="nucleotide sequence ID" value="XM_001713357.1"/>
</dbReference>
<keyword evidence="7 8" id="KW-0137">Centromere</keyword>
<dbReference type="PIR" id="C90128">
    <property type="entry name" value="C90128"/>
</dbReference>
<accession>Q98S64</accession>
<proteinExistence type="inferred from homology"/>
<evidence type="ECO:0000256" key="8">
    <source>
        <dbReference type="RuleBase" id="RU368072"/>
    </source>
</evidence>
<protein>
    <recommendedName>
        <fullName evidence="8">Kinetochore protein NDC80</fullName>
    </recommendedName>
</protein>
<reference evidence="11 12" key="1">
    <citation type="journal article" date="2001" name="Nature">
        <title>The highly reduced genome of an enslaved algal nucleus.</title>
        <authorList>
            <person name="Douglas S."/>
            <person name="Zauner S."/>
            <person name="Fraunholz M."/>
            <person name="Beaton M."/>
            <person name="Penny S."/>
            <person name="Deng L."/>
            <person name="Wu X."/>
            <person name="Reith M."/>
            <person name="Cavalier-Smith T."/>
            <person name="Maier U."/>
        </authorList>
    </citation>
    <scope>NUCLEOTIDE SEQUENCE [LARGE SCALE GENOMIC DNA]</scope>
</reference>
<keyword evidence="9" id="KW-0812">Transmembrane</keyword>
<evidence type="ECO:0000256" key="9">
    <source>
        <dbReference type="SAM" id="Phobius"/>
    </source>
</evidence>
<dbReference type="Pfam" id="PF03801">
    <property type="entry name" value="Ndc80_HEC"/>
    <property type="match status" value="1"/>
</dbReference>
<evidence type="ECO:0000256" key="3">
    <source>
        <dbReference type="ARBA" id="ARBA00022618"/>
    </source>
</evidence>
<dbReference type="Proteomes" id="UP000242167">
    <property type="component" value="Nucleomorph 3"/>
</dbReference>
<organism evidence="11 12">
    <name type="scientific">Guillardia theta</name>
    <name type="common">Cryptophyte</name>
    <name type="synonym">Cryptomonas phi</name>
    <dbReference type="NCBI Taxonomy" id="55529"/>
    <lineage>
        <taxon>Eukaryota</taxon>
        <taxon>Cryptophyceae</taxon>
        <taxon>Pyrenomonadales</taxon>
        <taxon>Geminigeraceae</taxon>
        <taxon>Guillardia</taxon>
    </lineage>
</organism>
<keyword evidence="2 8" id="KW-0158">Chromosome</keyword>
<comment type="subunit">
    <text evidence="8">Component of the NDC80 complex.</text>
</comment>
<evidence type="ECO:0000256" key="5">
    <source>
        <dbReference type="ARBA" id="ARBA00023054"/>
    </source>
</evidence>
<keyword evidence="11" id="KW-0542">Nucleomorph</keyword>
<dbReference type="GO" id="GO:0005634">
    <property type="term" value="C:nucleus"/>
    <property type="evidence" value="ECO:0007669"/>
    <property type="project" value="UniProtKB-SubCell"/>
</dbReference>
<dbReference type="InterPro" id="IPR038273">
    <property type="entry name" value="Ndc80_sf"/>
</dbReference>
<keyword evidence="8" id="KW-0995">Kinetochore</keyword>
<dbReference type="Gene3D" id="1.10.418.30">
    <property type="entry name" value="Ncd80 complex, Ncd80 subunit"/>
    <property type="match status" value="1"/>
</dbReference>
<dbReference type="GO" id="GO:0031262">
    <property type="term" value="C:Ndc80 complex"/>
    <property type="evidence" value="ECO:0007669"/>
    <property type="project" value="UniProtKB-UniRule"/>
</dbReference>
<comment type="similarity">
    <text evidence="1 8">Belongs to the NDC80/HEC1 family.</text>
</comment>
<evidence type="ECO:0000259" key="10">
    <source>
        <dbReference type="Pfam" id="PF03801"/>
    </source>
</evidence>
<keyword evidence="8" id="KW-0539">Nucleus</keyword>
<evidence type="ECO:0000256" key="4">
    <source>
        <dbReference type="ARBA" id="ARBA00022776"/>
    </source>
</evidence>
<dbReference type="InterPro" id="IPR055260">
    <property type="entry name" value="Ndc80_CH"/>
</dbReference>
<sequence length="479" mass="58309">MNKIKQGRISILPNHKYHLNEDNFRLKSKLILSGFKKYDSKKTNEENFISKSLKKIDNFLKRFCYNIKIDKKMFRYEKNIGLKIIIIKMIMILDYNCNLSTNLAFDYYKILKTLGYPFEMSIFSFSSKLNSRTVLSVITSLIWLTELIRYDIKIRQFFCNLKEKNAIWNYFELSYRCFLTKGSKYENFFSIIWSFMINYNQQLLIYEELLQFNIFQTCNYKLRISIHTKTEEKNYEFKKSKNMIKLNILRNDFSFKKHIKLCINRKFSFINAKKIKNTFLDNIKTNNFTIIKILEIKEIKIDKSWLIKIFKMEYLKFFLIVIHFIRINKHMEYIIMSIPHQKSINYFNETFSFFFARIFYSTYYFKISIKFCNEIMNGQKNIILSSLFKTKNIIYSKILNSSNKTYINKVYQLSYEFLDCKKIIYSKKENKFLKSVFFYNKTLRKYIGIYEFIYVHFYIVILSNIFENSNKIKTQSFMV</sequence>
<evidence type="ECO:0000313" key="12">
    <source>
        <dbReference type="Proteomes" id="UP000242167"/>
    </source>
</evidence>
<keyword evidence="6 8" id="KW-0131">Cell cycle</keyword>
<keyword evidence="3 8" id="KW-0132">Cell division</keyword>
<evidence type="ECO:0000256" key="2">
    <source>
        <dbReference type="ARBA" id="ARBA00022454"/>
    </source>
</evidence>
<keyword evidence="4 8" id="KW-0498">Mitosis</keyword>
<keyword evidence="5" id="KW-0175">Coiled coil</keyword>
<keyword evidence="9" id="KW-1133">Transmembrane helix</keyword>
<dbReference type="GO" id="GO:0051315">
    <property type="term" value="P:attachment of mitotic spindle microtubules to kinetochore"/>
    <property type="evidence" value="ECO:0007669"/>
    <property type="project" value="UniProtKB-UniRule"/>
</dbReference>
<feature type="transmembrane region" description="Helical" evidence="9">
    <location>
        <begin position="447"/>
        <end position="466"/>
    </location>
</feature>
<feature type="domain" description="Kinetochore protein Ndc80 CH" evidence="10">
    <location>
        <begin position="36"/>
        <end position="150"/>
    </location>
</feature>
<dbReference type="GO" id="GO:0051301">
    <property type="term" value="P:cell division"/>
    <property type="evidence" value="ECO:0007669"/>
    <property type="project" value="UniProtKB-UniRule"/>
</dbReference>
<comment type="function">
    <text evidence="8">Acts as a component of the essential kinetochore-associated NDC80 complex, which is required for chromosome segregation and spindle checkpoint activity.</text>
</comment>
<name>Q98S64_GUITH</name>
<evidence type="ECO:0000256" key="7">
    <source>
        <dbReference type="ARBA" id="ARBA00023328"/>
    </source>
</evidence>
<geneLocation type="nucleomorph" evidence="11"/>
<evidence type="ECO:0000313" key="11">
    <source>
        <dbReference type="EMBL" id="AAK39718.1"/>
    </source>
</evidence>
<dbReference type="EMBL" id="AF083031">
    <property type="protein sequence ID" value="AAK39718.1"/>
    <property type="molecule type" value="Genomic_DNA"/>
</dbReference>
<comment type="subcellular location">
    <subcellularLocation>
        <location evidence="8">Chromosome</location>
        <location evidence="8">Centromere</location>
        <location evidence="8">Kinetochore</location>
    </subcellularLocation>
    <subcellularLocation>
        <location evidence="8">Nucleus</location>
    </subcellularLocation>
</comment>
<gene>
    <name evidence="11" type="primary">orf479</name>
</gene>
<dbReference type="GeneID" id="857191"/>
<evidence type="ECO:0000256" key="6">
    <source>
        <dbReference type="ARBA" id="ARBA00023306"/>
    </source>
</evidence>